<dbReference type="InterPro" id="IPR026983">
    <property type="entry name" value="DHC"/>
</dbReference>
<dbReference type="AlphaFoldDB" id="A0ABD2MJQ9"/>
<dbReference type="EMBL" id="JABFTP020000001">
    <property type="protein sequence ID" value="KAL3266580.1"/>
    <property type="molecule type" value="Genomic_DNA"/>
</dbReference>
<feature type="domain" description="Dynein heavy chain tail" evidence="1">
    <location>
        <begin position="198"/>
        <end position="642"/>
    </location>
</feature>
<proteinExistence type="predicted"/>
<dbReference type="PANTHER" id="PTHR46532:SF15">
    <property type="entry name" value="CYTOPLASMIC DYNEIN 2 HEAVY CHAIN 1"/>
    <property type="match status" value="1"/>
</dbReference>
<dbReference type="InterPro" id="IPR013594">
    <property type="entry name" value="Dynein_heavy_tail"/>
</dbReference>
<evidence type="ECO:0000259" key="1">
    <source>
        <dbReference type="Pfam" id="PF08385"/>
    </source>
</evidence>
<dbReference type="PANTHER" id="PTHR46532">
    <property type="entry name" value="MALE FERTILITY FACTOR KL5"/>
    <property type="match status" value="1"/>
</dbReference>
<reference evidence="2 3" key="1">
    <citation type="journal article" date="2021" name="BMC Biol.">
        <title>Horizontally acquired antibacterial genes associated with adaptive radiation of ladybird beetles.</title>
        <authorList>
            <person name="Li H.S."/>
            <person name="Tang X.F."/>
            <person name="Huang Y.H."/>
            <person name="Xu Z.Y."/>
            <person name="Chen M.L."/>
            <person name="Du X.Y."/>
            <person name="Qiu B.Y."/>
            <person name="Chen P.T."/>
            <person name="Zhang W."/>
            <person name="Slipinski A."/>
            <person name="Escalona H.E."/>
            <person name="Waterhouse R.M."/>
            <person name="Zwick A."/>
            <person name="Pang H."/>
        </authorList>
    </citation>
    <scope>NUCLEOTIDE SEQUENCE [LARGE SCALE GENOMIC DNA]</scope>
    <source>
        <strain evidence="2">SYSU2018</strain>
    </source>
</reference>
<accession>A0ABD2MJQ9</accession>
<comment type="caution">
    <text evidence="2">The sequence shown here is derived from an EMBL/GenBank/DDBJ whole genome shotgun (WGS) entry which is preliminary data.</text>
</comment>
<name>A0ABD2MJQ9_9CUCU</name>
<protein>
    <recommendedName>
        <fullName evidence="1">Dynein heavy chain tail domain-containing protein</fullName>
    </recommendedName>
</protein>
<keyword evidence="3" id="KW-1185">Reference proteome</keyword>
<dbReference type="Proteomes" id="UP001516400">
    <property type="component" value="Unassembled WGS sequence"/>
</dbReference>
<gene>
    <name evidence="2" type="ORF">HHI36_010744</name>
</gene>
<organism evidence="2 3">
    <name type="scientific">Cryptolaemus montrouzieri</name>
    <dbReference type="NCBI Taxonomy" id="559131"/>
    <lineage>
        <taxon>Eukaryota</taxon>
        <taxon>Metazoa</taxon>
        <taxon>Ecdysozoa</taxon>
        <taxon>Arthropoda</taxon>
        <taxon>Hexapoda</taxon>
        <taxon>Insecta</taxon>
        <taxon>Pterygota</taxon>
        <taxon>Neoptera</taxon>
        <taxon>Endopterygota</taxon>
        <taxon>Coleoptera</taxon>
        <taxon>Polyphaga</taxon>
        <taxon>Cucujiformia</taxon>
        <taxon>Coccinelloidea</taxon>
        <taxon>Coccinellidae</taxon>
        <taxon>Scymninae</taxon>
        <taxon>Scymnini</taxon>
        <taxon>Cryptolaemus</taxon>
    </lineage>
</organism>
<evidence type="ECO:0000313" key="2">
    <source>
        <dbReference type="EMBL" id="KAL3266580.1"/>
    </source>
</evidence>
<sequence length="1063" mass="123657">MNDSRIKFFINISGCYLGTTFLEDTWEKDVLSLPILRDFLDDVNISIVYSYIEEIKLSKKLKFCSNVPDIAEKFVTFSRVKPEVISLENLTNLVQVISLTGSPTLALYNTLSHVFSPMIRDDDTGLLKKQILTLQADLRSILLSSGLVTSDFINKTDENSLIVVRSLDHEVEYWNNAVKLSKGGINKSTSAAFRDILEPFANDFRMIDTLTTDEVEEVLELGHNVLDDLWRHKPPYHIDRMKNLMDIVGNGIYVYSIKILKTIPILSEDYGIVSELLSQHISLGEKWLTSCIHLTQIFWSNYSDHMWLEPPYKVSELNNFVHRLKEILSIRTVHKQLMRLLTNEEQDQLNTNVIFLPFKDLDLFFCGQHTEIEWIKAKKEFERLLEPAEQKVGYKLKKQLSSINANTRQLLYEFNRYAELISRPILKQTLVTERQYLLTSLHDYVRQLQMQTSADVNYLGAKSDTPLIIKELMMTRQLESRAKEVHTTSERLLNDLHDSENLIAMVVELLKDLKKQHAELFDTWTSEITARINDHSLSLRESEPVIQFSKDKLMKVNYSPRLVLLINEVRQLRALGYNVPNSICEVAEHAKKFMHHAKILEQIATFHNTIGDRMIVSQRPMMLKSAMDLWKLVEEQEVVSWGETRSIELYVNTLKKVVEDLSAQNILLTSYHFQIIDKINMLVEVDLITEYSKWKETVKYIKKIISQVEEKGFQNMNTWINDVSKELAKILEKQYIKSLDKLHLYLPEIHADLIYRNSKLQFSPSQDELKSKYEQQLQKFLDIPKNFYAMFEFGTNIFHDIVERSKTELDKTTFHMTELFKQLQEVINYWQSWLQIGDLDVSKLTVWQHWDLHFKLSKTFGQEIAKLPSTEEKVGCFVIGLSRLRSDLESHNRSYWDQLASSLKDSIAQDVVSLQNFIDPSTATLTKHSVTLEDIAESGALHLNVLKQVPEMDRTYTEMIMKAQVLSSWTREQVDSVNRLKGAWERLQSLLENHQHIVAKQVKLYPLNPQPEVTSILKRQRLRSFLVTSTQRETSKNSIIPKEHVVSVSQLHHIARWITEGTT</sequence>
<evidence type="ECO:0000313" key="3">
    <source>
        <dbReference type="Proteomes" id="UP001516400"/>
    </source>
</evidence>
<dbReference type="Pfam" id="PF08385">
    <property type="entry name" value="DHC_N1"/>
    <property type="match status" value="1"/>
</dbReference>